<dbReference type="InterPro" id="IPR038765">
    <property type="entry name" value="Papain-like_cys_pep_sf"/>
</dbReference>
<dbReference type="InterPro" id="IPR025660">
    <property type="entry name" value="Pept_his_AS"/>
</dbReference>
<dbReference type="AlphaFoldDB" id="A0A238C045"/>
<keyword evidence="13" id="KW-1185">Reference proteome</keyword>
<evidence type="ECO:0000256" key="6">
    <source>
        <dbReference type="ARBA" id="ARBA00023157"/>
    </source>
</evidence>
<dbReference type="FunFam" id="3.90.70.10:FF:000006">
    <property type="entry name" value="Cathepsin S"/>
    <property type="match status" value="2"/>
</dbReference>
<dbReference type="SUPFAM" id="SSF54001">
    <property type="entry name" value="Cysteine proteinases"/>
    <property type="match status" value="2"/>
</dbReference>
<dbReference type="Pfam" id="PF00112">
    <property type="entry name" value="Peptidase_C1"/>
    <property type="match status" value="2"/>
</dbReference>
<dbReference type="Pfam" id="PF08246">
    <property type="entry name" value="Inhibitor_I29"/>
    <property type="match status" value="2"/>
</dbReference>
<dbReference type="InterPro" id="IPR000169">
    <property type="entry name" value="Pept_cys_AS"/>
</dbReference>
<keyword evidence="6" id="KW-1015">Disulfide bond</keyword>
<feature type="signal peptide" evidence="9">
    <location>
        <begin position="1"/>
        <end position="20"/>
    </location>
</feature>
<dbReference type="GO" id="GO:0006508">
    <property type="term" value="P:proteolysis"/>
    <property type="evidence" value="ECO:0007669"/>
    <property type="project" value="UniProtKB-KW"/>
</dbReference>
<keyword evidence="4" id="KW-0788">Thiol protease</keyword>
<dbReference type="PRINTS" id="PR00705">
    <property type="entry name" value="PAPAIN"/>
</dbReference>
<evidence type="ECO:0000259" key="11">
    <source>
        <dbReference type="SMART" id="SM00848"/>
    </source>
</evidence>
<sequence>MLRNIALLIILAFLVDFIVAFQNYKSTVLQSFLKKMEDNGELKVMEKLESEWNDYTTVLGKHYDSNETNLRMAIFESSELMTEAINRRYKQGLISYTAGLNDMADLTDEEFRMMNGLLLFNETYRARRYAPKSYAKLFTYNKNDKVPNHVDWRDKGVVTSVKYQGLCGSCYAFASAAALEAYHRRMTGKLVDLSPQNILECTWKLGNRGCKGGYMNPAFIYANTHGVSTLKRYPYVGTDKYPCSWRPELVEATDKGYYQIPRGDETALKHAVARGPVVVGISGYHNSFKFYKSGIYSNTRCTIPNHAVLVVGYGTNRKNQDYWIIKNSWGKHWGRKGFGYMARNRGERMIVQQCSGNRNRKKLMLRIIVLLIVFAFLVDFTVTLNAQVQQLREVLGTFDQDYKHGNMTRLTTDFKRALKKYGDGFVFTLILLHISRKERLHPVTFSQKSTVLQSFLKKMEDNGELRAIEKLETEWNDYVTVLGKHYDSNEANLRMAIFESNELMTEQTNRKYKQGLISYTNGLNHLADLTDEEFSMMNGLRFPNETHLHSRRQTRQATSQKYSYDPMETLPESVDWRKKGFVTRVKNQGVCGSCYAFAAIGALEAYQKKEKRKLVDLSIQNAVDCTWQLGNYGCRGGYMNPIFYYATKQGIALESKYPYVGTERSCKWKKEIAYATDRGYAVIERGDELALKHAVAKRGPVVVGINGSKRAFRFYRAGVYSSRNCGDLNHAVLVVGYGKHKKHGEYWIVKNSWGTDWGRKGYVYMARNQGNMCHIASLASIPI</sequence>
<reference evidence="12 13" key="1">
    <citation type="submission" date="2015-12" db="EMBL/GenBank/DDBJ databases">
        <title>Draft genome of the nematode, Onchocerca flexuosa.</title>
        <authorList>
            <person name="Mitreva M."/>
        </authorList>
    </citation>
    <scope>NUCLEOTIDE SEQUENCE [LARGE SCALE GENOMIC DNA]</scope>
    <source>
        <strain evidence="12">Red Deer</strain>
    </source>
</reference>
<keyword evidence="3" id="KW-0378">Hydrolase</keyword>
<comment type="similarity">
    <text evidence="1">Belongs to the peptidase C1 family.</text>
</comment>
<evidence type="ECO:0000256" key="9">
    <source>
        <dbReference type="SAM" id="SignalP"/>
    </source>
</evidence>
<dbReference type="PROSITE" id="PS00139">
    <property type="entry name" value="THIOL_PROTEASE_CYS"/>
    <property type="match status" value="2"/>
</dbReference>
<dbReference type="InterPro" id="IPR039417">
    <property type="entry name" value="Peptidase_C1A_papain-like"/>
</dbReference>
<dbReference type="Proteomes" id="UP000242913">
    <property type="component" value="Unassembled WGS sequence"/>
</dbReference>
<feature type="chain" id="PRO_5012263372" description="Cathepsin L-like" evidence="9">
    <location>
        <begin position="21"/>
        <end position="783"/>
    </location>
</feature>
<keyword evidence="5" id="KW-0865">Zymogen</keyword>
<evidence type="ECO:0000256" key="4">
    <source>
        <dbReference type="ARBA" id="ARBA00022807"/>
    </source>
</evidence>
<keyword evidence="8" id="KW-0812">Transmembrane</keyword>
<dbReference type="EMBL" id="KZ269984">
    <property type="protein sequence ID" value="OZC10724.1"/>
    <property type="molecule type" value="Genomic_DNA"/>
</dbReference>
<evidence type="ECO:0000256" key="3">
    <source>
        <dbReference type="ARBA" id="ARBA00022801"/>
    </source>
</evidence>
<protein>
    <recommendedName>
        <fullName evidence="7">Cathepsin L-like</fullName>
    </recommendedName>
</protein>
<dbReference type="PROSITE" id="PS00639">
    <property type="entry name" value="THIOL_PROTEASE_HIS"/>
    <property type="match status" value="1"/>
</dbReference>
<keyword evidence="8" id="KW-0472">Membrane</keyword>
<accession>A0A238C045</accession>
<dbReference type="PROSITE" id="PS00640">
    <property type="entry name" value="THIOL_PROTEASE_ASN"/>
    <property type="match status" value="2"/>
</dbReference>
<evidence type="ECO:0000256" key="8">
    <source>
        <dbReference type="SAM" id="Phobius"/>
    </source>
</evidence>
<evidence type="ECO:0000313" key="13">
    <source>
        <dbReference type="Proteomes" id="UP000242913"/>
    </source>
</evidence>
<dbReference type="PANTHER" id="PTHR12411">
    <property type="entry name" value="CYSTEINE PROTEASE FAMILY C1-RELATED"/>
    <property type="match status" value="1"/>
</dbReference>
<feature type="domain" description="Cathepsin propeptide inhibitor" evidence="11">
    <location>
        <begin position="52"/>
        <end position="111"/>
    </location>
</feature>
<evidence type="ECO:0000256" key="5">
    <source>
        <dbReference type="ARBA" id="ARBA00023145"/>
    </source>
</evidence>
<dbReference type="InterPro" id="IPR000668">
    <property type="entry name" value="Peptidase_C1A_C"/>
</dbReference>
<dbReference type="InterPro" id="IPR013201">
    <property type="entry name" value="Prot_inhib_I29"/>
</dbReference>
<dbReference type="InterPro" id="IPR013128">
    <property type="entry name" value="Peptidase_C1A"/>
</dbReference>
<evidence type="ECO:0000313" key="12">
    <source>
        <dbReference type="EMBL" id="OZC10724.1"/>
    </source>
</evidence>
<evidence type="ECO:0000256" key="2">
    <source>
        <dbReference type="ARBA" id="ARBA00022670"/>
    </source>
</evidence>
<dbReference type="InterPro" id="IPR025661">
    <property type="entry name" value="Pept_asp_AS"/>
</dbReference>
<dbReference type="GO" id="GO:0008234">
    <property type="term" value="F:cysteine-type peptidase activity"/>
    <property type="evidence" value="ECO:0007669"/>
    <property type="project" value="UniProtKB-KW"/>
</dbReference>
<dbReference type="Gene3D" id="3.90.70.10">
    <property type="entry name" value="Cysteine proteinases"/>
    <property type="match status" value="2"/>
</dbReference>
<feature type="domain" description="Cathepsin propeptide inhibitor" evidence="11">
    <location>
        <begin position="475"/>
        <end position="534"/>
    </location>
</feature>
<dbReference type="SMART" id="SM00848">
    <property type="entry name" value="Inhibitor_I29"/>
    <property type="match status" value="2"/>
</dbReference>
<evidence type="ECO:0000256" key="7">
    <source>
        <dbReference type="ARBA" id="ARBA00069138"/>
    </source>
</evidence>
<evidence type="ECO:0000256" key="1">
    <source>
        <dbReference type="ARBA" id="ARBA00008455"/>
    </source>
</evidence>
<name>A0A238C045_9BILA</name>
<evidence type="ECO:0000259" key="10">
    <source>
        <dbReference type="SMART" id="SM00645"/>
    </source>
</evidence>
<dbReference type="SMART" id="SM00645">
    <property type="entry name" value="Pept_C1"/>
    <property type="match status" value="2"/>
</dbReference>
<organism evidence="12 13">
    <name type="scientific">Onchocerca flexuosa</name>
    <dbReference type="NCBI Taxonomy" id="387005"/>
    <lineage>
        <taxon>Eukaryota</taxon>
        <taxon>Metazoa</taxon>
        <taxon>Ecdysozoa</taxon>
        <taxon>Nematoda</taxon>
        <taxon>Chromadorea</taxon>
        <taxon>Rhabditida</taxon>
        <taxon>Spirurina</taxon>
        <taxon>Spiruromorpha</taxon>
        <taxon>Filarioidea</taxon>
        <taxon>Onchocercidae</taxon>
        <taxon>Onchocerca</taxon>
    </lineage>
</organism>
<proteinExistence type="inferred from homology"/>
<feature type="domain" description="Peptidase C1A papain C-terminal" evidence="10">
    <location>
        <begin position="146"/>
        <end position="358"/>
    </location>
</feature>
<keyword evidence="2" id="KW-0645">Protease</keyword>
<keyword evidence="9" id="KW-0732">Signal</keyword>
<dbReference type="CDD" id="cd02248">
    <property type="entry name" value="Peptidase_C1A"/>
    <property type="match status" value="2"/>
</dbReference>
<dbReference type="OrthoDB" id="5840442at2759"/>
<keyword evidence="8" id="KW-1133">Transmembrane helix</keyword>
<feature type="domain" description="Peptidase C1A papain C-terminal" evidence="10">
    <location>
        <begin position="570"/>
        <end position="783"/>
    </location>
</feature>
<gene>
    <name evidence="12" type="ORF">X798_02146</name>
</gene>
<feature type="transmembrane region" description="Helical" evidence="8">
    <location>
        <begin position="363"/>
        <end position="382"/>
    </location>
</feature>